<evidence type="ECO:0000256" key="6">
    <source>
        <dbReference type="ARBA" id="ARBA00022989"/>
    </source>
</evidence>
<proteinExistence type="predicted"/>
<evidence type="ECO:0000256" key="7">
    <source>
        <dbReference type="ARBA" id="ARBA00023136"/>
    </source>
</evidence>
<sequence length="530" mass="58115">MAQQETAVFSRPTIFLVILLSIAATLRLAVAFCDIQTLITKVLSDDSFYYFQLAKNAAAGGGVTFDGTMPANGFHPLWFLLLVPIHYVFGGLTAPIHAALALEGLLDVGAGYLIYRLISTLTENKSAGVAGAAVYLLNPSVIFHSVNGLETGLNLFLFAFYFWFYLTMLHEEKISGRNLLLLGFLSGLLILTRTDNAILVAVTYIHLLFFRRAIRRPAAIAASGAVCAAVVAPWLLWNLHTFGTIEQSSGSAYSIITRGNLRAAGVASHQIFLTSLANTIKLFVWTIPTDVFAWGGLMGILAGLGLGLVQLDDPRAQRVWKSLRLASVALIGFIALTLAHSLARGTLKSWYFIPAATIASIFLGILFGSVDFSKIALKGRGRIAAAFLAGIVLSGYLLNGWTGWRNGMYPWQIEQLMAADWAKRNLADDILIGSFNSGIIGYMSERTVVNLDGLANNSVVPYLKERRLWEYIRERNIAYLIDSDYSILKDYREFYGTGWEPRERLVRVAVIDEPAVSWAGAPVAVYKVIP</sequence>
<evidence type="ECO:0000256" key="5">
    <source>
        <dbReference type="ARBA" id="ARBA00022692"/>
    </source>
</evidence>
<feature type="domain" description="Glycosyltransferase RgtA/B/C/D-like" evidence="9">
    <location>
        <begin position="86"/>
        <end position="237"/>
    </location>
</feature>
<evidence type="ECO:0000256" key="8">
    <source>
        <dbReference type="SAM" id="Phobius"/>
    </source>
</evidence>
<dbReference type="InterPro" id="IPR038731">
    <property type="entry name" value="RgtA/B/C-like"/>
</dbReference>
<feature type="transmembrane region" description="Helical" evidence="8">
    <location>
        <begin position="217"/>
        <end position="237"/>
    </location>
</feature>
<gene>
    <name evidence="10" type="ORF">C4520_07030</name>
</gene>
<keyword evidence="7 8" id="KW-0472">Membrane</keyword>
<dbReference type="EMBL" id="QZKU01000052">
    <property type="protein sequence ID" value="RJP22994.1"/>
    <property type="molecule type" value="Genomic_DNA"/>
</dbReference>
<reference evidence="10 11" key="1">
    <citation type="journal article" date="2017" name="ISME J.">
        <title>Energy and carbon metabolisms in a deep terrestrial subsurface fluid microbial community.</title>
        <authorList>
            <person name="Momper L."/>
            <person name="Jungbluth S.P."/>
            <person name="Lee M.D."/>
            <person name="Amend J.P."/>
        </authorList>
    </citation>
    <scope>NUCLEOTIDE SEQUENCE [LARGE SCALE GENOMIC DNA]</scope>
    <source>
        <strain evidence="10">SURF_5</strain>
    </source>
</reference>
<feature type="transmembrane region" description="Helical" evidence="8">
    <location>
        <begin position="291"/>
        <end position="311"/>
    </location>
</feature>
<accession>A0A3A4P4V9</accession>
<evidence type="ECO:0000256" key="3">
    <source>
        <dbReference type="ARBA" id="ARBA00022676"/>
    </source>
</evidence>
<feature type="transmembrane region" description="Helical" evidence="8">
    <location>
        <begin position="77"/>
        <end position="101"/>
    </location>
</feature>
<keyword evidence="5 8" id="KW-0812">Transmembrane</keyword>
<dbReference type="AlphaFoldDB" id="A0A3A4P4V9"/>
<evidence type="ECO:0000313" key="11">
    <source>
        <dbReference type="Proteomes" id="UP000265882"/>
    </source>
</evidence>
<feature type="transmembrane region" description="Helical" evidence="8">
    <location>
        <begin position="384"/>
        <end position="404"/>
    </location>
</feature>
<dbReference type="GO" id="GO:0016763">
    <property type="term" value="F:pentosyltransferase activity"/>
    <property type="evidence" value="ECO:0007669"/>
    <property type="project" value="TreeGrafter"/>
</dbReference>
<evidence type="ECO:0000256" key="2">
    <source>
        <dbReference type="ARBA" id="ARBA00022475"/>
    </source>
</evidence>
<evidence type="ECO:0000313" key="10">
    <source>
        <dbReference type="EMBL" id="RJP22994.1"/>
    </source>
</evidence>
<evidence type="ECO:0000256" key="4">
    <source>
        <dbReference type="ARBA" id="ARBA00022679"/>
    </source>
</evidence>
<comment type="subcellular location">
    <subcellularLocation>
        <location evidence="1">Cell membrane</location>
        <topology evidence="1">Multi-pass membrane protein</topology>
    </subcellularLocation>
</comment>
<evidence type="ECO:0000256" key="1">
    <source>
        <dbReference type="ARBA" id="ARBA00004651"/>
    </source>
</evidence>
<name>A0A3A4P4V9_ABYX5</name>
<dbReference type="GO" id="GO:0009103">
    <property type="term" value="P:lipopolysaccharide biosynthetic process"/>
    <property type="evidence" value="ECO:0007669"/>
    <property type="project" value="UniProtKB-ARBA"/>
</dbReference>
<keyword evidence="2" id="KW-1003">Cell membrane</keyword>
<keyword evidence="3" id="KW-0328">Glycosyltransferase</keyword>
<dbReference type="PANTHER" id="PTHR33908:SF11">
    <property type="entry name" value="MEMBRANE PROTEIN"/>
    <property type="match status" value="1"/>
</dbReference>
<dbReference type="Pfam" id="PF13231">
    <property type="entry name" value="PMT_2"/>
    <property type="match status" value="1"/>
</dbReference>
<keyword evidence="4" id="KW-0808">Transferase</keyword>
<dbReference type="InterPro" id="IPR050297">
    <property type="entry name" value="LipidA_mod_glycosyltrf_83"/>
</dbReference>
<dbReference type="Proteomes" id="UP000265882">
    <property type="component" value="Unassembled WGS sequence"/>
</dbReference>
<feature type="transmembrane region" description="Helical" evidence="8">
    <location>
        <begin position="149"/>
        <end position="168"/>
    </location>
</feature>
<keyword evidence="6 8" id="KW-1133">Transmembrane helix</keyword>
<evidence type="ECO:0000259" key="9">
    <source>
        <dbReference type="Pfam" id="PF13231"/>
    </source>
</evidence>
<dbReference type="PANTHER" id="PTHR33908">
    <property type="entry name" value="MANNOSYLTRANSFERASE YKCB-RELATED"/>
    <property type="match status" value="1"/>
</dbReference>
<feature type="transmembrane region" description="Helical" evidence="8">
    <location>
        <begin position="323"/>
        <end position="343"/>
    </location>
</feature>
<comment type="caution">
    <text evidence="10">The sequence shown here is derived from an EMBL/GenBank/DDBJ whole genome shotgun (WGS) entry which is preliminary data.</text>
</comment>
<feature type="transmembrane region" description="Helical" evidence="8">
    <location>
        <begin position="349"/>
        <end position="372"/>
    </location>
</feature>
<feature type="transmembrane region" description="Helical" evidence="8">
    <location>
        <begin position="180"/>
        <end position="205"/>
    </location>
</feature>
<dbReference type="GO" id="GO:0005886">
    <property type="term" value="C:plasma membrane"/>
    <property type="evidence" value="ECO:0007669"/>
    <property type="project" value="UniProtKB-SubCell"/>
</dbReference>
<protein>
    <recommendedName>
        <fullName evidence="9">Glycosyltransferase RgtA/B/C/D-like domain-containing protein</fullName>
    </recommendedName>
</protein>
<organism evidence="10 11">
    <name type="scientific">Abyssobacteria bacterium (strain SURF_5)</name>
    <dbReference type="NCBI Taxonomy" id="2093360"/>
    <lineage>
        <taxon>Bacteria</taxon>
        <taxon>Pseudomonadati</taxon>
        <taxon>Candidatus Hydrogenedentota</taxon>
        <taxon>Candidatus Abyssobacteria</taxon>
    </lineage>
</organism>